<comment type="caution">
    <text evidence="21">The sequence shown here is derived from an EMBL/GenBank/DDBJ whole genome shotgun (WGS) entry which is preliminary data.</text>
</comment>
<dbReference type="FunFam" id="1.10.1140.10:FF:000001">
    <property type="entry name" value="ATP synthase subunit beta"/>
    <property type="match status" value="1"/>
</dbReference>
<dbReference type="SUPFAM" id="SSF47917">
    <property type="entry name" value="C-terminal domain of alpha and beta subunits of F1 ATP synthase"/>
    <property type="match status" value="1"/>
</dbReference>
<dbReference type="GO" id="GO:0004553">
    <property type="term" value="F:hydrolase activity, hydrolyzing O-glycosyl compounds"/>
    <property type="evidence" value="ECO:0007669"/>
    <property type="project" value="InterPro"/>
</dbReference>
<keyword evidence="14" id="KW-0472">Membrane</keyword>
<evidence type="ECO:0000313" key="22">
    <source>
        <dbReference type="Proteomes" id="UP001303115"/>
    </source>
</evidence>
<dbReference type="Gene3D" id="2.60.40.1180">
    <property type="entry name" value="Golgi alpha-mannosidase II"/>
    <property type="match status" value="1"/>
</dbReference>
<dbReference type="Pfam" id="PF00128">
    <property type="entry name" value="Alpha-amylase"/>
    <property type="match status" value="1"/>
</dbReference>
<keyword evidence="22" id="KW-1185">Reference proteome</keyword>
<sequence>MDPIAVNSSNTMVGGGKVAEDDIPKDGTGVLKLDPWLSPFQDSLKRRYAKAQEWIKRIDDAEGGLDKFSKGTDLFGLRVKEDGTIIYREWAPNALQASLIGDFNKWDKTAHPMKKNEYGVFEITIPPTAGGKPAIPHNSKIKITLELPTAEWVDRLPAWIKYVTQDLSVSPAYDARFWNPPAADRYAFKHARPTKPASLRIYEAHVGISSPELRVTTYKEFTKDMLPRIKSLGYNAIQLMAIMEHAYYASFGYQVNNFFAASSRYGEPEDLKELVDVAHSLGLVVLLDVVHSHASKNVLDGLNQFDGTDHQYFHEGARGKHELWDSRLFNYGHHEVMRFLLSNLRFWMDEYHFDGFRFDGVTSMLYLHHGIGTGFSGGYHEYFGAGVDEEAVVYLMIANEMLHELYPEVITVAEDVSGMPALCLPLSLGGVGFDYRLAMAIPDMWIKILKEKQDEEWDIGNICFTLTNRRHGEKTIAYAESHDQALVGDKTLMMHLCDAELYTNMSVLAPLTPVIDRGMALHKMIRLLTHGLGGEGWLNFEGNEFGHPEWLDFPREGNQNSFWYARRQLNLTQDHLLRYQFLNNFDRSMNLAEAKYGWLHAPQAFISLKHEGDKVIVFERGGLVFVFNFHPTQSFTDYRIGIEEAGTYRIVLDSDTKDHGGFCRLDEGTRFFTQPLDGISAFARTARPSFAAATRRAVRPASLNLRAPALSRFASTAGVGDGKIYQVIVKFDTDKLPPILNALETTNNGQKLVLEVAQHLGESVVRCIAMDGTEGLVRGAKAADTGAPITIPVGPATLGRIMNVTGDPIDERGPIKSDKRLPIHAEAPAFVDQSTTAEILVTGIKVVDLLAPYARGGKIGLFGGAGVGKTVFIQELINNIAKAHGGYSVFTGVGERTREGNDLYHEMQETSVIQLDGESKVALVFGQMNEPPGARARVALTGLTVAEYFRDQEGQDVLLFIDNIFRFTQAGSEVSALLGRIPSAVGYQPTLAVDMGGMQERITTTKKGSITSVQAVYVPADDLTDPAPATTFAHLDATTVLSRGISELGIYPAVDPLDSKSRMLDPRIVGQEHYDIASRVQQILQEYKSLQDIIAILGMDELSEADKLTVERARKIQRFLSQPFTVAQVFTGIEGKLVDLKDTINSFKAILAGEGDDLPEGAFYMVGDFASAREKGQKILAELEKSA</sequence>
<keyword evidence="8 18" id="KW-0547">Nucleotide-binding</keyword>
<dbReference type="GO" id="GO:0005524">
    <property type="term" value="F:ATP binding"/>
    <property type="evidence" value="ECO:0007669"/>
    <property type="project" value="UniProtKB-KW"/>
</dbReference>
<dbReference type="Pfam" id="PF02874">
    <property type="entry name" value="ATP-synt_ab_N"/>
    <property type="match status" value="1"/>
</dbReference>
<keyword evidence="11" id="KW-1278">Translocase</keyword>
<organism evidence="21 22">
    <name type="scientific">Parachaetomium inaequale</name>
    <dbReference type="NCBI Taxonomy" id="2588326"/>
    <lineage>
        <taxon>Eukaryota</taxon>
        <taxon>Fungi</taxon>
        <taxon>Dikarya</taxon>
        <taxon>Ascomycota</taxon>
        <taxon>Pezizomycotina</taxon>
        <taxon>Sordariomycetes</taxon>
        <taxon>Sordariomycetidae</taxon>
        <taxon>Sordariales</taxon>
        <taxon>Chaetomiaceae</taxon>
        <taxon>Parachaetomium</taxon>
    </lineage>
</organism>
<dbReference type="InterPro" id="IPR003593">
    <property type="entry name" value="AAA+_ATPase"/>
</dbReference>
<comment type="function">
    <text evidence="18">Produces ATP from ADP in the presence of a proton gradient across the membrane.</text>
</comment>
<evidence type="ECO:0000256" key="18">
    <source>
        <dbReference type="RuleBase" id="RU003553"/>
    </source>
</evidence>
<evidence type="ECO:0000256" key="16">
    <source>
        <dbReference type="ARBA" id="ARBA00023310"/>
    </source>
</evidence>
<dbReference type="GO" id="GO:0005743">
    <property type="term" value="C:mitochondrial inner membrane"/>
    <property type="evidence" value="ECO:0007669"/>
    <property type="project" value="UniProtKB-ARBA"/>
</dbReference>
<dbReference type="SMART" id="SM00382">
    <property type="entry name" value="AAA"/>
    <property type="match status" value="1"/>
</dbReference>
<name>A0AAN6SUI4_9PEZI</name>
<evidence type="ECO:0000256" key="1">
    <source>
        <dbReference type="ARBA" id="ARBA00000826"/>
    </source>
</evidence>
<dbReference type="InterPro" id="IPR004100">
    <property type="entry name" value="ATPase_F1/V1/A1_a/bsu_N"/>
</dbReference>
<evidence type="ECO:0000256" key="3">
    <source>
        <dbReference type="ARBA" id="ARBA00004964"/>
    </source>
</evidence>
<dbReference type="AlphaFoldDB" id="A0AAN6SUI4"/>
<comment type="subcellular location">
    <subcellularLocation>
        <location evidence="2">Membrane</location>
    </subcellularLocation>
</comment>
<dbReference type="SUPFAM" id="SSF81296">
    <property type="entry name" value="E set domains"/>
    <property type="match status" value="1"/>
</dbReference>
<dbReference type="InterPro" id="IPR020003">
    <property type="entry name" value="ATPase_a/bsu_AS"/>
</dbReference>
<keyword evidence="9" id="KW-0375">Hydrogen ion transport</keyword>
<evidence type="ECO:0000256" key="5">
    <source>
        <dbReference type="ARBA" id="ARBA00009000"/>
    </source>
</evidence>
<dbReference type="EMBL" id="MU854326">
    <property type="protein sequence ID" value="KAK4043609.1"/>
    <property type="molecule type" value="Genomic_DNA"/>
</dbReference>
<dbReference type="Gene3D" id="2.60.40.10">
    <property type="entry name" value="Immunoglobulins"/>
    <property type="match status" value="1"/>
</dbReference>
<evidence type="ECO:0000256" key="15">
    <source>
        <dbReference type="ARBA" id="ARBA00023196"/>
    </source>
</evidence>
<dbReference type="CDD" id="cd18115">
    <property type="entry name" value="ATP-synt_F1_beta_N"/>
    <property type="match status" value="1"/>
</dbReference>
<dbReference type="InterPro" id="IPR004193">
    <property type="entry name" value="Glyco_hydro_13_N"/>
</dbReference>
<evidence type="ECO:0000256" key="13">
    <source>
        <dbReference type="ARBA" id="ARBA00023065"/>
    </source>
</evidence>
<dbReference type="Gene3D" id="2.40.10.170">
    <property type="match status" value="1"/>
</dbReference>
<evidence type="ECO:0000256" key="2">
    <source>
        <dbReference type="ARBA" id="ARBA00004370"/>
    </source>
</evidence>
<comment type="catalytic activity">
    <reaction evidence="18">
        <text>ATP + H2O + 4 H(+)(in) = ADP + phosphate + 5 H(+)(out)</text>
        <dbReference type="Rhea" id="RHEA:57720"/>
        <dbReference type="ChEBI" id="CHEBI:15377"/>
        <dbReference type="ChEBI" id="CHEBI:15378"/>
        <dbReference type="ChEBI" id="CHEBI:30616"/>
        <dbReference type="ChEBI" id="CHEBI:43474"/>
        <dbReference type="ChEBI" id="CHEBI:456216"/>
        <dbReference type="EC" id="7.1.2.2"/>
    </reaction>
</comment>
<dbReference type="InterPro" id="IPR013780">
    <property type="entry name" value="Glyco_hydro_b"/>
</dbReference>
<evidence type="ECO:0000256" key="7">
    <source>
        <dbReference type="ARBA" id="ARBA00022679"/>
    </source>
</evidence>
<dbReference type="CDD" id="cd02854">
    <property type="entry name" value="E_set_GBE_euk_N"/>
    <property type="match status" value="1"/>
</dbReference>
<comment type="similarity">
    <text evidence="5">Belongs to the glycosyl hydrolase 13 family. GlgB subfamily.</text>
</comment>
<dbReference type="InterPro" id="IPR036121">
    <property type="entry name" value="ATPase_F1/V1/A1_a/bsu_N_sf"/>
</dbReference>
<evidence type="ECO:0000256" key="14">
    <source>
        <dbReference type="ARBA" id="ARBA00023136"/>
    </source>
</evidence>
<dbReference type="PANTHER" id="PTHR43651:SF3">
    <property type="entry name" value="1,4-ALPHA-GLUCAN-BRANCHING ENZYME"/>
    <property type="match status" value="1"/>
</dbReference>
<reference evidence="22" key="1">
    <citation type="journal article" date="2023" name="Mol. Phylogenet. Evol.">
        <title>Genome-scale phylogeny and comparative genomics of the fungal order Sordariales.</title>
        <authorList>
            <person name="Hensen N."/>
            <person name="Bonometti L."/>
            <person name="Westerberg I."/>
            <person name="Brannstrom I.O."/>
            <person name="Guillou S."/>
            <person name="Cros-Aarteil S."/>
            <person name="Calhoun S."/>
            <person name="Haridas S."/>
            <person name="Kuo A."/>
            <person name="Mondo S."/>
            <person name="Pangilinan J."/>
            <person name="Riley R."/>
            <person name="LaButti K."/>
            <person name="Andreopoulos B."/>
            <person name="Lipzen A."/>
            <person name="Chen C."/>
            <person name="Yan M."/>
            <person name="Daum C."/>
            <person name="Ng V."/>
            <person name="Clum A."/>
            <person name="Steindorff A."/>
            <person name="Ohm R.A."/>
            <person name="Martin F."/>
            <person name="Silar P."/>
            <person name="Natvig D.O."/>
            <person name="Lalanne C."/>
            <person name="Gautier V."/>
            <person name="Ament-Velasquez S.L."/>
            <person name="Kruys A."/>
            <person name="Hutchinson M.I."/>
            <person name="Powell A.J."/>
            <person name="Barry K."/>
            <person name="Miller A.N."/>
            <person name="Grigoriev I.V."/>
            <person name="Debuchy R."/>
            <person name="Gladieux P."/>
            <person name="Hiltunen Thoren M."/>
            <person name="Johannesson H."/>
        </authorList>
    </citation>
    <scope>NUCLEOTIDE SEQUENCE [LARGE SCALE GENOMIC DNA]</scope>
    <source>
        <strain evidence="22">CBS 284.82</strain>
    </source>
</reference>
<dbReference type="SUPFAM" id="SSF51445">
    <property type="entry name" value="(Trans)glycosidases"/>
    <property type="match status" value="1"/>
</dbReference>
<comment type="subunit">
    <text evidence="18">F-type ATPases have 2 components, CF(1) - the catalytic core - and CF(0) - the membrane proton channel. CF(1) and CF(0) have multiple subunits.</text>
</comment>
<dbReference type="Pfam" id="PF02806">
    <property type="entry name" value="Alpha-amylase_C"/>
    <property type="match status" value="1"/>
</dbReference>
<dbReference type="InterPro" id="IPR017853">
    <property type="entry name" value="GH"/>
</dbReference>
<dbReference type="FunFam" id="2.60.40.1180:FF:000003">
    <property type="entry name" value="1,4-alpha-glucan-branching enzyme, chloroplastic/amyloplastic"/>
    <property type="match status" value="1"/>
</dbReference>
<evidence type="ECO:0000256" key="17">
    <source>
        <dbReference type="ARBA" id="ARBA00049618"/>
    </source>
</evidence>
<dbReference type="InterPro" id="IPR013783">
    <property type="entry name" value="Ig-like_fold"/>
</dbReference>
<dbReference type="InterPro" id="IPR005722">
    <property type="entry name" value="ATP_synth_F1_bsu"/>
</dbReference>
<dbReference type="Gene3D" id="3.20.20.80">
    <property type="entry name" value="Glycosidases"/>
    <property type="match status" value="1"/>
</dbReference>
<dbReference type="InterPro" id="IPR024034">
    <property type="entry name" value="ATPase_F1/V1_b/a_C"/>
</dbReference>
<dbReference type="InterPro" id="IPR055190">
    <property type="entry name" value="ATP-synt_VA_C"/>
</dbReference>
<dbReference type="CDD" id="cd11321">
    <property type="entry name" value="AmyAc_bac_euk_BE"/>
    <property type="match status" value="1"/>
</dbReference>
<keyword evidence="6" id="KW-0813">Transport</keyword>
<dbReference type="PANTHER" id="PTHR43651">
    <property type="entry name" value="1,4-ALPHA-GLUCAN-BRANCHING ENZYME"/>
    <property type="match status" value="1"/>
</dbReference>
<dbReference type="FunFam" id="3.40.50.300:FF:000026">
    <property type="entry name" value="ATP synthase subunit beta"/>
    <property type="match status" value="1"/>
</dbReference>
<comment type="pathway">
    <text evidence="3">Glycan biosynthesis; glycogen biosynthesis.</text>
</comment>
<evidence type="ECO:0000259" key="19">
    <source>
        <dbReference type="SMART" id="SM00382"/>
    </source>
</evidence>
<dbReference type="InterPro" id="IPR014756">
    <property type="entry name" value="Ig_E-set"/>
</dbReference>
<dbReference type="GO" id="GO:0045259">
    <property type="term" value="C:proton-transporting ATP synthase complex"/>
    <property type="evidence" value="ECO:0007669"/>
    <property type="project" value="UniProtKB-KW"/>
</dbReference>
<dbReference type="GO" id="GO:0003844">
    <property type="term" value="F:1,4-alpha-glucan branching enzyme activity"/>
    <property type="evidence" value="ECO:0007669"/>
    <property type="project" value="UniProtKB-EC"/>
</dbReference>
<dbReference type="SUPFAM" id="SSF51011">
    <property type="entry name" value="Glycosyl hydrolase domain"/>
    <property type="match status" value="1"/>
</dbReference>
<evidence type="ECO:0000259" key="20">
    <source>
        <dbReference type="SMART" id="SM00642"/>
    </source>
</evidence>
<dbReference type="FunFam" id="2.60.40.10:FF:000250">
    <property type="entry name" value="1,4-alpha-glucan-branching enzyme, chloroplastic/amyloplastic"/>
    <property type="match status" value="1"/>
</dbReference>
<dbReference type="PROSITE" id="PS00152">
    <property type="entry name" value="ATPASE_ALPHA_BETA"/>
    <property type="match status" value="1"/>
</dbReference>
<dbReference type="SMART" id="SM00642">
    <property type="entry name" value="Aamy"/>
    <property type="match status" value="1"/>
</dbReference>
<evidence type="ECO:0000256" key="6">
    <source>
        <dbReference type="ARBA" id="ARBA00022448"/>
    </source>
</evidence>
<feature type="domain" description="AAA+ ATPase" evidence="19">
    <location>
        <begin position="855"/>
        <end position="1038"/>
    </location>
</feature>
<evidence type="ECO:0000313" key="21">
    <source>
        <dbReference type="EMBL" id="KAK4043609.1"/>
    </source>
</evidence>
<dbReference type="Pfam" id="PF22919">
    <property type="entry name" value="ATP-synt_VA_C"/>
    <property type="match status" value="1"/>
</dbReference>
<gene>
    <name evidence="21" type="ORF">C8A01DRAFT_43547</name>
</gene>
<keyword evidence="12" id="KW-0320">Glycogen biosynthesis</keyword>
<keyword evidence="7" id="KW-0808">Transferase</keyword>
<evidence type="ECO:0000256" key="12">
    <source>
        <dbReference type="ARBA" id="ARBA00023056"/>
    </source>
</evidence>
<dbReference type="GO" id="GO:0005978">
    <property type="term" value="P:glycogen biosynthetic process"/>
    <property type="evidence" value="ECO:0007669"/>
    <property type="project" value="UniProtKB-KW"/>
</dbReference>
<dbReference type="NCBIfam" id="TIGR01039">
    <property type="entry name" value="atpD"/>
    <property type="match status" value="1"/>
</dbReference>
<dbReference type="GO" id="GO:0046933">
    <property type="term" value="F:proton-transporting ATP synthase activity, rotational mechanism"/>
    <property type="evidence" value="ECO:0007669"/>
    <property type="project" value="InterPro"/>
</dbReference>
<dbReference type="Pfam" id="PF00006">
    <property type="entry name" value="ATP-synt_ab"/>
    <property type="match status" value="1"/>
</dbReference>
<keyword evidence="15 18" id="KW-0139">CF(1)</keyword>
<comment type="function">
    <text evidence="17">Glycogen-branching enzyme participates in the glycogen biosynthetic process along with glycogenin and glycogen synthase. Generates alpha-1,6-glucosidic branches from alpha-1,4-linked glucose chains, to increase solubility of the glycogen polymer.</text>
</comment>
<keyword evidence="13" id="KW-0406">Ion transport</keyword>
<keyword evidence="16 18" id="KW-0066">ATP synthesis</keyword>
<dbReference type="Gene3D" id="3.40.50.300">
    <property type="entry name" value="P-loop containing nucleotide triphosphate hydrolases"/>
    <property type="match status" value="1"/>
</dbReference>
<comment type="similarity">
    <text evidence="4">Belongs to the ATPase alpha/beta chains family.</text>
</comment>
<dbReference type="Proteomes" id="UP001303115">
    <property type="component" value="Unassembled WGS sequence"/>
</dbReference>
<dbReference type="InterPro" id="IPR006048">
    <property type="entry name" value="A-amylase/branching_C"/>
</dbReference>
<comment type="catalytic activity">
    <reaction evidence="1">
        <text>Transfers a segment of a (1-&gt;4)-alpha-D-glucan chain to a primary hydroxy group in a similar glucan chain.</text>
        <dbReference type="EC" id="2.4.1.18"/>
    </reaction>
</comment>
<dbReference type="SUPFAM" id="SSF50615">
    <property type="entry name" value="N-terminal domain of alpha and beta subunits of F1 ATP synthase"/>
    <property type="match status" value="1"/>
</dbReference>
<dbReference type="SUPFAM" id="SSF52540">
    <property type="entry name" value="P-loop containing nucleoside triphosphate hydrolases"/>
    <property type="match status" value="1"/>
</dbReference>
<dbReference type="CDD" id="cd18110">
    <property type="entry name" value="ATP-synt_F1_beta_C"/>
    <property type="match status" value="1"/>
</dbReference>
<evidence type="ECO:0000256" key="9">
    <source>
        <dbReference type="ARBA" id="ARBA00022781"/>
    </source>
</evidence>
<evidence type="ECO:0000256" key="8">
    <source>
        <dbReference type="ARBA" id="ARBA00022741"/>
    </source>
</evidence>
<dbReference type="GO" id="GO:0043169">
    <property type="term" value="F:cation binding"/>
    <property type="evidence" value="ECO:0007669"/>
    <property type="project" value="InterPro"/>
</dbReference>
<dbReference type="Gene3D" id="1.10.1140.10">
    <property type="entry name" value="Bovine Mitochondrial F1-atpase, Atp Synthase Beta Chain, Chain D, domain 3"/>
    <property type="match status" value="1"/>
</dbReference>
<accession>A0AAN6SUI4</accession>
<dbReference type="InterPro" id="IPR027417">
    <property type="entry name" value="P-loop_NTPase"/>
</dbReference>
<dbReference type="Pfam" id="PF02922">
    <property type="entry name" value="CBM_48"/>
    <property type="match status" value="1"/>
</dbReference>
<evidence type="ECO:0000256" key="4">
    <source>
        <dbReference type="ARBA" id="ARBA00008936"/>
    </source>
</evidence>
<feature type="domain" description="Glycosyl hydrolase family 13 catalytic" evidence="20">
    <location>
        <begin position="216"/>
        <end position="586"/>
    </location>
</feature>
<dbReference type="CDD" id="cd01133">
    <property type="entry name" value="F1-ATPase_beta_CD"/>
    <property type="match status" value="1"/>
</dbReference>
<proteinExistence type="inferred from homology"/>
<dbReference type="HAMAP" id="MF_01347">
    <property type="entry name" value="ATP_synth_beta_bact"/>
    <property type="match status" value="1"/>
</dbReference>
<dbReference type="InterPro" id="IPR000194">
    <property type="entry name" value="ATPase_F1/V1/A1_a/bsu_nucl-bd"/>
</dbReference>
<dbReference type="InterPro" id="IPR006047">
    <property type="entry name" value="GH13_cat_dom"/>
</dbReference>
<keyword evidence="10 18" id="KW-0067">ATP-binding</keyword>
<dbReference type="EC" id="7.1.2.2" evidence="18"/>
<dbReference type="FunFam" id="3.20.20.80:FF:000001">
    <property type="entry name" value="1,4-alpha-glucan branching enzyme"/>
    <property type="match status" value="1"/>
</dbReference>
<evidence type="ECO:0000256" key="10">
    <source>
        <dbReference type="ARBA" id="ARBA00022840"/>
    </source>
</evidence>
<protein>
    <recommendedName>
        <fullName evidence="18">ATP synthase subunit beta</fullName>
        <ecNumber evidence="18">7.1.2.2</ecNumber>
    </recommendedName>
</protein>
<evidence type="ECO:0000256" key="11">
    <source>
        <dbReference type="ARBA" id="ARBA00022967"/>
    </source>
</evidence>